<accession>A0A150GIH6</accession>
<dbReference type="Proteomes" id="UP000075714">
    <property type="component" value="Unassembled WGS sequence"/>
</dbReference>
<feature type="domain" description="SnoaL-like" evidence="1">
    <location>
        <begin position="7"/>
        <end position="108"/>
    </location>
</feature>
<dbReference type="EMBL" id="LSYV01000021">
    <property type="protein sequence ID" value="KXZ49617.1"/>
    <property type="molecule type" value="Genomic_DNA"/>
</dbReference>
<sequence>MRLSTSATLDQVFPLFADDASYMSESLGSSWTGLGSIRGMMEPFFAKFPDIRWEVTRMGVVAPSEPAPGAVRVEVAFVRRWTSESGEAMVRGGREWIHVDPASGRIVHVHVAALDPA</sequence>
<protein>
    <recommendedName>
        <fullName evidence="1">SnoaL-like domain-containing protein</fullName>
    </recommendedName>
</protein>
<evidence type="ECO:0000313" key="3">
    <source>
        <dbReference type="Proteomes" id="UP000075714"/>
    </source>
</evidence>
<gene>
    <name evidence="2" type="ORF">GPECTOR_20g474</name>
</gene>
<organism evidence="2 3">
    <name type="scientific">Gonium pectorale</name>
    <name type="common">Green alga</name>
    <dbReference type="NCBI Taxonomy" id="33097"/>
    <lineage>
        <taxon>Eukaryota</taxon>
        <taxon>Viridiplantae</taxon>
        <taxon>Chlorophyta</taxon>
        <taxon>core chlorophytes</taxon>
        <taxon>Chlorophyceae</taxon>
        <taxon>CS clade</taxon>
        <taxon>Chlamydomonadales</taxon>
        <taxon>Volvocaceae</taxon>
        <taxon>Gonium</taxon>
    </lineage>
</organism>
<proteinExistence type="predicted"/>
<reference evidence="3" key="1">
    <citation type="journal article" date="2016" name="Nat. Commun.">
        <title>The Gonium pectorale genome demonstrates co-option of cell cycle regulation during the evolution of multicellularity.</title>
        <authorList>
            <person name="Hanschen E.R."/>
            <person name="Marriage T.N."/>
            <person name="Ferris P.J."/>
            <person name="Hamaji T."/>
            <person name="Toyoda A."/>
            <person name="Fujiyama A."/>
            <person name="Neme R."/>
            <person name="Noguchi H."/>
            <person name="Minakuchi Y."/>
            <person name="Suzuki M."/>
            <person name="Kawai-Toyooka H."/>
            <person name="Smith D.R."/>
            <person name="Sparks H."/>
            <person name="Anderson J."/>
            <person name="Bakaric R."/>
            <person name="Luria V."/>
            <person name="Karger A."/>
            <person name="Kirschner M.W."/>
            <person name="Durand P.M."/>
            <person name="Michod R.E."/>
            <person name="Nozaki H."/>
            <person name="Olson B.J."/>
        </authorList>
    </citation>
    <scope>NUCLEOTIDE SEQUENCE [LARGE SCALE GENOMIC DNA]</scope>
    <source>
        <strain evidence="3">NIES-2863</strain>
    </source>
</reference>
<dbReference type="AlphaFoldDB" id="A0A150GIH6"/>
<evidence type="ECO:0000313" key="2">
    <source>
        <dbReference type="EMBL" id="KXZ49617.1"/>
    </source>
</evidence>
<dbReference type="Pfam" id="PF12680">
    <property type="entry name" value="SnoaL_2"/>
    <property type="match status" value="1"/>
</dbReference>
<keyword evidence="3" id="KW-1185">Reference proteome</keyword>
<dbReference type="SUPFAM" id="SSF54427">
    <property type="entry name" value="NTF2-like"/>
    <property type="match status" value="1"/>
</dbReference>
<dbReference type="InterPro" id="IPR037401">
    <property type="entry name" value="SnoaL-like"/>
</dbReference>
<comment type="caution">
    <text evidence="2">The sequence shown here is derived from an EMBL/GenBank/DDBJ whole genome shotgun (WGS) entry which is preliminary data.</text>
</comment>
<dbReference type="OrthoDB" id="531655at2759"/>
<evidence type="ECO:0000259" key="1">
    <source>
        <dbReference type="Pfam" id="PF12680"/>
    </source>
</evidence>
<dbReference type="InterPro" id="IPR032710">
    <property type="entry name" value="NTF2-like_dom_sf"/>
</dbReference>
<dbReference type="Gene3D" id="3.10.450.50">
    <property type="match status" value="1"/>
</dbReference>
<name>A0A150GIH6_GONPE</name>